<dbReference type="EMBL" id="MTZV01000006">
    <property type="protein sequence ID" value="PCE23655.1"/>
    <property type="molecule type" value="Genomic_DNA"/>
</dbReference>
<gene>
    <name evidence="2" type="ORF">BWP39_28655</name>
</gene>
<proteinExistence type="predicted"/>
<dbReference type="Pfam" id="PF05235">
    <property type="entry name" value="CHAD"/>
    <property type="match status" value="1"/>
</dbReference>
<name>A0A2A4ES47_9BURK</name>
<dbReference type="AlphaFoldDB" id="A0A2A4ES47"/>
<protein>
    <recommendedName>
        <fullName evidence="1">CHAD domain-containing protein</fullName>
    </recommendedName>
</protein>
<feature type="domain" description="CHAD" evidence="1">
    <location>
        <begin position="273"/>
        <end position="555"/>
    </location>
</feature>
<dbReference type="InterPro" id="IPR007899">
    <property type="entry name" value="CHAD_dom"/>
</dbReference>
<accession>A0A2A4ES47</accession>
<sequence length="558" mass="61096">MTRVFELVLEIPGAAAREWCARRASADGAEGDIAAAQIDALLVDALAALPGIAGRRRSVAHIAVRDFDAKRALGDAGWRLAVEASGAGRRVIAVHAEAHSPGITIRNAAFQAPLDAQELHEVSFDGAPESFRRALPDASRIEPTVSFECSRTRWRPLSTAAGLLVDVVFERIDVLDSSGFDGAPPVREIHLTVPVADTPNIPNVPGVSDVHDVRDVAEALHAARRALFAIAREIVAALPAFAVLDSAVDRAYRDNFHTQLEPVYAQPIALDGAATQRDALVAIGSNLARHWFGNEASVRDAANVESVHQMRVAQRRLKTAMRLFRHWQDDAWTTQIAPGLKWLGDLLGDARDWDVFIDSTLPALVAADTDAARWTATFDAANVQRLAMRARIQEGMHSSRYAQLTLAWLEWQGELLHDDRRAAAGDVAAGSLNTHAGKRVRKAFKQLMATPKLTTLDDASRHQERIRAKRLRYTLEFIESLTTKQTRGEVVKTLSRMQGVLGDGNDAVVALGYLEQLEVDAYQLGFARGWCEAVKRYTAKEGERLLRTLGKPKLRDGG</sequence>
<reference evidence="2 3" key="1">
    <citation type="submission" date="2017-01" db="EMBL/GenBank/DDBJ databases">
        <title>Whole-Genome Shotgun Sequencing of Two beta-Proteobacterial Species in Search of the Bulgecin Biosynthetic Cluster.</title>
        <authorList>
            <person name="Horsman M.E."/>
            <person name="Marous D.R."/>
            <person name="Li R."/>
            <person name="Oliver R.A."/>
            <person name="Byun B."/>
            <person name="Emrich S.J."/>
            <person name="Boggess B."/>
            <person name="Townsend C.A."/>
            <person name="Mobashery S."/>
        </authorList>
    </citation>
    <scope>NUCLEOTIDE SEQUENCE [LARGE SCALE GENOMIC DNA]</scope>
    <source>
        <strain evidence="2 3">ATCC 31363</strain>
    </source>
</reference>
<dbReference type="Proteomes" id="UP000218022">
    <property type="component" value="Unassembled WGS sequence"/>
</dbReference>
<dbReference type="SMART" id="SM00880">
    <property type="entry name" value="CHAD"/>
    <property type="match status" value="1"/>
</dbReference>
<dbReference type="PROSITE" id="PS51708">
    <property type="entry name" value="CHAD"/>
    <property type="match status" value="1"/>
</dbReference>
<dbReference type="InterPro" id="IPR038186">
    <property type="entry name" value="CHAD_dom_sf"/>
</dbReference>
<dbReference type="OrthoDB" id="3034217at2"/>
<comment type="caution">
    <text evidence="2">The sequence shown here is derived from an EMBL/GenBank/DDBJ whole genome shotgun (WGS) entry which is preliminary data.</text>
</comment>
<dbReference type="RefSeq" id="WP_096725573.1">
    <property type="nucleotide sequence ID" value="NZ_MTZV01000006.1"/>
</dbReference>
<dbReference type="PANTHER" id="PTHR39339:SF1">
    <property type="entry name" value="CHAD DOMAIN-CONTAINING PROTEIN"/>
    <property type="match status" value="1"/>
</dbReference>
<evidence type="ECO:0000313" key="2">
    <source>
        <dbReference type="EMBL" id="PCE23655.1"/>
    </source>
</evidence>
<organism evidence="2 3">
    <name type="scientific">Paraburkholderia acidicola</name>
    <dbReference type="NCBI Taxonomy" id="1912599"/>
    <lineage>
        <taxon>Bacteria</taxon>
        <taxon>Pseudomonadati</taxon>
        <taxon>Pseudomonadota</taxon>
        <taxon>Betaproteobacteria</taxon>
        <taxon>Burkholderiales</taxon>
        <taxon>Burkholderiaceae</taxon>
        <taxon>Paraburkholderia</taxon>
    </lineage>
</organism>
<evidence type="ECO:0000259" key="1">
    <source>
        <dbReference type="PROSITE" id="PS51708"/>
    </source>
</evidence>
<dbReference type="PANTHER" id="PTHR39339">
    <property type="entry name" value="SLR1444 PROTEIN"/>
    <property type="match status" value="1"/>
</dbReference>
<dbReference type="Gene3D" id="1.40.20.10">
    <property type="entry name" value="CHAD domain"/>
    <property type="match status" value="1"/>
</dbReference>
<evidence type="ECO:0000313" key="3">
    <source>
        <dbReference type="Proteomes" id="UP000218022"/>
    </source>
</evidence>